<dbReference type="AlphaFoldDB" id="A0AAW2NIC4"/>
<sequence length="73" mass="8173">MDILYEKTFFLLNSIHSNPINFRVSPSINERVGSTTTITLTAISPLFTLFSVTAVARTVDETDLLRPVCKLKD</sequence>
<reference evidence="1" key="2">
    <citation type="journal article" date="2024" name="Plant">
        <title>Genomic evolution and insights into agronomic trait innovations of Sesamum species.</title>
        <authorList>
            <person name="Miao H."/>
            <person name="Wang L."/>
            <person name="Qu L."/>
            <person name="Liu H."/>
            <person name="Sun Y."/>
            <person name="Le M."/>
            <person name="Wang Q."/>
            <person name="Wei S."/>
            <person name="Zheng Y."/>
            <person name="Lin W."/>
            <person name="Duan Y."/>
            <person name="Cao H."/>
            <person name="Xiong S."/>
            <person name="Wang X."/>
            <person name="Wei L."/>
            <person name="Li C."/>
            <person name="Ma Q."/>
            <person name="Ju M."/>
            <person name="Zhao R."/>
            <person name="Li G."/>
            <person name="Mu C."/>
            <person name="Tian Q."/>
            <person name="Mei H."/>
            <person name="Zhang T."/>
            <person name="Gao T."/>
            <person name="Zhang H."/>
        </authorList>
    </citation>
    <scope>NUCLEOTIDE SEQUENCE</scope>
    <source>
        <strain evidence="1">G01</strain>
    </source>
</reference>
<proteinExistence type="predicted"/>
<dbReference type="EMBL" id="JACGWK010000007">
    <property type="protein sequence ID" value="KAL0343459.1"/>
    <property type="molecule type" value="Genomic_DNA"/>
</dbReference>
<accession>A0AAW2NIC4</accession>
<comment type="caution">
    <text evidence="1">The sequence shown here is derived from an EMBL/GenBank/DDBJ whole genome shotgun (WGS) entry which is preliminary data.</text>
</comment>
<evidence type="ECO:0000313" key="1">
    <source>
        <dbReference type="EMBL" id="KAL0343459.1"/>
    </source>
</evidence>
<organism evidence="1">
    <name type="scientific">Sesamum angustifolium</name>
    <dbReference type="NCBI Taxonomy" id="2727405"/>
    <lineage>
        <taxon>Eukaryota</taxon>
        <taxon>Viridiplantae</taxon>
        <taxon>Streptophyta</taxon>
        <taxon>Embryophyta</taxon>
        <taxon>Tracheophyta</taxon>
        <taxon>Spermatophyta</taxon>
        <taxon>Magnoliopsida</taxon>
        <taxon>eudicotyledons</taxon>
        <taxon>Gunneridae</taxon>
        <taxon>Pentapetalae</taxon>
        <taxon>asterids</taxon>
        <taxon>lamiids</taxon>
        <taxon>Lamiales</taxon>
        <taxon>Pedaliaceae</taxon>
        <taxon>Sesamum</taxon>
    </lineage>
</organism>
<name>A0AAW2NIC4_9LAMI</name>
<protein>
    <submittedName>
        <fullName evidence="1">Uncharacterized protein</fullName>
    </submittedName>
</protein>
<reference evidence="1" key="1">
    <citation type="submission" date="2020-06" db="EMBL/GenBank/DDBJ databases">
        <authorList>
            <person name="Li T."/>
            <person name="Hu X."/>
            <person name="Zhang T."/>
            <person name="Song X."/>
            <person name="Zhang H."/>
            <person name="Dai N."/>
            <person name="Sheng W."/>
            <person name="Hou X."/>
            <person name="Wei L."/>
        </authorList>
    </citation>
    <scope>NUCLEOTIDE SEQUENCE</scope>
    <source>
        <strain evidence="1">G01</strain>
        <tissue evidence="1">Leaf</tissue>
    </source>
</reference>
<gene>
    <name evidence="1" type="ORF">Sangu_1233300</name>
</gene>